<dbReference type="Gene3D" id="3.90.1150.140">
    <property type="match status" value="1"/>
</dbReference>
<dbReference type="InterPro" id="IPR008302">
    <property type="entry name" value="NamZ"/>
</dbReference>
<dbReference type="PIRSF" id="PIRSF016719">
    <property type="entry name" value="UCP016719"/>
    <property type="match status" value="1"/>
</dbReference>
<feature type="domain" description="Peptidoglycan beta-N-acetylmuramidase NamZ C-terminal" evidence="2">
    <location>
        <begin position="301"/>
        <end position="438"/>
    </location>
</feature>
<organism evidence="3 4">
    <name type="scientific">Aequorivita sublithincola (strain DSM 14238 / LMG 21431 / ACAM 643 / 9-3)</name>
    <dbReference type="NCBI Taxonomy" id="746697"/>
    <lineage>
        <taxon>Bacteria</taxon>
        <taxon>Pseudomonadati</taxon>
        <taxon>Bacteroidota</taxon>
        <taxon>Flavobacteriia</taxon>
        <taxon>Flavobacteriales</taxon>
        <taxon>Flavobacteriaceae</taxon>
        <taxon>Aequorivita</taxon>
    </lineage>
</organism>
<dbReference type="InterPro" id="IPR048503">
    <property type="entry name" value="NamZ_C"/>
</dbReference>
<dbReference type="EMBL" id="CP003280">
    <property type="protein sequence ID" value="AFL81533.1"/>
    <property type="molecule type" value="Genomic_DNA"/>
</dbReference>
<dbReference type="Gene3D" id="3.40.50.12170">
    <property type="entry name" value="Uncharacterised protein PF07075, DUF1343"/>
    <property type="match status" value="1"/>
</dbReference>
<dbReference type="HOGENOM" id="CLU_033227_0_0_10"/>
<feature type="domain" description="Peptidoglycan beta-N-acetylmuramidase NamZ N-terminal" evidence="1">
    <location>
        <begin position="73"/>
        <end position="296"/>
    </location>
</feature>
<protein>
    <recommendedName>
        <fullName evidence="5">DUF1343 domain-containing protein</fullName>
    </recommendedName>
</protein>
<evidence type="ECO:0000259" key="2">
    <source>
        <dbReference type="Pfam" id="PF20732"/>
    </source>
</evidence>
<dbReference type="GO" id="GO:0033922">
    <property type="term" value="F:peptidoglycan beta-N-acetylmuramidase activity"/>
    <property type="evidence" value="ECO:0007669"/>
    <property type="project" value="InterPro"/>
</dbReference>
<evidence type="ECO:0000313" key="3">
    <source>
        <dbReference type="EMBL" id="AFL81533.1"/>
    </source>
</evidence>
<dbReference type="Proteomes" id="UP000006049">
    <property type="component" value="Chromosome"/>
</dbReference>
<dbReference type="PATRIC" id="fig|746697.3.peg.2103"/>
<accession>I3YX15</accession>
<sequence>MGLTFFKNTVLLVVLTIFSCGSSVEKKEERGEKADGGIRVTDDENLITDVEGAIVLGIDQFRLYSELLKNKNVGVVANQTSIKIDMMRNYLNDGTEKIEYQQTHLVDFLLSKKVSVQKVFAPEHGFRGTADAGEHVKDGVDSKTGVPLISLYGSNKKPSQEQLKGIDVVVFDIQDVGARFYTYISTLHYVMEACAELGIPVIILDRPNPNGHYIDGPILEKENQSFVGMHPIPIVHGMTIGEYASMINGEGWLNNLEQDWSKKKMYCDLTIIEMKNYTHATPYSLPIKPSPNLPNDQAINLYPSLCFFEGTFINAGRGTEMQFQVFGAPSLPVSKYNFEYTPQPNEGAKSPKFKGQLCHGKNLQKEPRLNKINLEWLIEAYNANGKKKDFFNSFFVKLAGTDRLQQQIEQGLSAEEIRDSWKPGLAEFEKIRAKYLMYP</sequence>
<dbReference type="AlphaFoldDB" id="I3YX15"/>
<dbReference type="PANTHER" id="PTHR42915:SF1">
    <property type="entry name" value="PEPTIDOGLYCAN BETA-N-ACETYLMURAMIDASE NAMZ"/>
    <property type="match status" value="1"/>
</dbReference>
<dbReference type="Pfam" id="PF07075">
    <property type="entry name" value="NamZ_N"/>
    <property type="match status" value="1"/>
</dbReference>
<keyword evidence="4" id="KW-1185">Reference proteome</keyword>
<reference evidence="3 4" key="1">
    <citation type="submission" date="2012-06" db="EMBL/GenBank/DDBJ databases">
        <title>The complete genome of Aequorivita sublithincola DSM 14238.</title>
        <authorList>
            <consortium name="US DOE Joint Genome Institute (JGI-PGF)"/>
            <person name="Lucas S."/>
            <person name="Copeland A."/>
            <person name="Lapidus A."/>
            <person name="Goodwin L."/>
            <person name="Pitluck S."/>
            <person name="Peters L."/>
            <person name="Munk A.C.C."/>
            <person name="Kyrpides N."/>
            <person name="Mavromatis K."/>
            <person name="Pagani I."/>
            <person name="Ivanova N."/>
            <person name="Ovchinnikova G."/>
            <person name="Zeytun A."/>
            <person name="Detter J.C."/>
            <person name="Han C."/>
            <person name="Land M."/>
            <person name="Hauser L."/>
            <person name="Markowitz V."/>
            <person name="Cheng J.-F."/>
            <person name="Hugenholtz P."/>
            <person name="Woyke T."/>
            <person name="Wu D."/>
            <person name="Tindall B."/>
            <person name="Faehnrich R."/>
            <person name="Brambilla E."/>
            <person name="Klenk H.-P."/>
            <person name="Eisen J.A."/>
        </authorList>
    </citation>
    <scope>NUCLEOTIDE SEQUENCE [LARGE SCALE GENOMIC DNA]</scope>
    <source>
        <strain evidence="4">DSM 14238 / LMG 21431 / ACAM 643 / 9-3</strain>
    </source>
</reference>
<evidence type="ECO:0008006" key="5">
    <source>
        <dbReference type="Google" id="ProtNLM"/>
    </source>
</evidence>
<name>I3YX15_AEQSU</name>
<dbReference type="InterPro" id="IPR048502">
    <property type="entry name" value="NamZ_N"/>
</dbReference>
<gene>
    <name evidence="3" type="ordered locus">Aeqsu_2068</name>
</gene>
<dbReference type="PROSITE" id="PS51257">
    <property type="entry name" value="PROKAR_LIPOPROTEIN"/>
    <property type="match status" value="1"/>
</dbReference>
<dbReference type="OrthoDB" id="9801061at2"/>
<dbReference type="PANTHER" id="PTHR42915">
    <property type="entry name" value="HYPOTHETICAL 460 KDA PROTEIN IN FEUA-SIGW INTERGENIC REGION [PRECURSOR]"/>
    <property type="match status" value="1"/>
</dbReference>
<dbReference type="RefSeq" id="WP_014782786.1">
    <property type="nucleotide sequence ID" value="NC_018013.1"/>
</dbReference>
<dbReference type="Pfam" id="PF20732">
    <property type="entry name" value="NamZ_C"/>
    <property type="match status" value="1"/>
</dbReference>
<proteinExistence type="predicted"/>
<dbReference type="eggNOG" id="COG3876">
    <property type="taxonomic scope" value="Bacteria"/>
</dbReference>
<dbReference type="STRING" id="746697.Aeqsu_2068"/>
<dbReference type="KEGG" id="asl:Aeqsu_2068"/>
<evidence type="ECO:0000259" key="1">
    <source>
        <dbReference type="Pfam" id="PF07075"/>
    </source>
</evidence>
<evidence type="ECO:0000313" key="4">
    <source>
        <dbReference type="Proteomes" id="UP000006049"/>
    </source>
</evidence>